<organism evidence="1 2">
    <name type="scientific">Paraburkholderia solitsugae</name>
    <dbReference type="NCBI Taxonomy" id="2675748"/>
    <lineage>
        <taxon>Bacteria</taxon>
        <taxon>Pseudomonadati</taxon>
        <taxon>Pseudomonadota</taxon>
        <taxon>Betaproteobacteria</taxon>
        <taxon>Burkholderiales</taxon>
        <taxon>Burkholderiaceae</taxon>
        <taxon>Paraburkholderia</taxon>
    </lineage>
</organism>
<comment type="caution">
    <text evidence="1">The sequence shown here is derived from an EMBL/GenBank/DDBJ whole genome shotgun (WGS) entry which is preliminary data.</text>
</comment>
<keyword evidence="2" id="KW-1185">Reference proteome</keyword>
<evidence type="ECO:0008006" key="3">
    <source>
        <dbReference type="Google" id="ProtNLM"/>
    </source>
</evidence>
<gene>
    <name evidence="1" type="ORF">GNZ12_17880</name>
</gene>
<dbReference type="EMBL" id="WOEY01000067">
    <property type="protein sequence ID" value="NPT43147.1"/>
    <property type="molecule type" value="Genomic_DNA"/>
</dbReference>
<evidence type="ECO:0000313" key="2">
    <source>
        <dbReference type="Proteomes" id="UP000652198"/>
    </source>
</evidence>
<proteinExistence type="predicted"/>
<dbReference type="Proteomes" id="UP000652198">
    <property type="component" value="Unassembled WGS sequence"/>
</dbReference>
<accession>A0ABX2BQF7</accession>
<evidence type="ECO:0000313" key="1">
    <source>
        <dbReference type="EMBL" id="NPT43147.1"/>
    </source>
</evidence>
<reference evidence="1 2" key="1">
    <citation type="submission" date="2019-11" db="EMBL/GenBank/DDBJ databases">
        <title>Metabolism of dissolved organic matter in forest soils.</title>
        <authorList>
            <person name="Cyle K.T."/>
            <person name="Wilhelm R.C."/>
            <person name="Martinez C.E."/>
        </authorList>
    </citation>
    <scope>NUCLEOTIDE SEQUENCE [LARGE SCALE GENOMIC DNA]</scope>
    <source>
        <strain evidence="1 2">1N</strain>
    </source>
</reference>
<name>A0ABX2BQF7_9BURK</name>
<protein>
    <recommendedName>
        <fullName evidence="3">DUF4142 domain-containing protein</fullName>
    </recommendedName>
</protein>
<sequence length="79" mass="8211">MANRLNGYEVAVLAVDGFDADVLPGGEVNADTIRLLPQAQAFVKADDAQLKAAGTHALPTIKRHLAMAQQLAGAMKGSP</sequence>